<feature type="signal peptide" evidence="1">
    <location>
        <begin position="1"/>
        <end position="20"/>
    </location>
</feature>
<feature type="chain" id="PRO_5022239022" evidence="1">
    <location>
        <begin position="21"/>
        <end position="543"/>
    </location>
</feature>
<evidence type="ECO:0000313" key="3">
    <source>
        <dbReference type="Proteomes" id="UP000320390"/>
    </source>
</evidence>
<dbReference type="RefSeq" id="WP_145203347.1">
    <property type="nucleotide sequence ID" value="NZ_CP036434.1"/>
</dbReference>
<keyword evidence="1" id="KW-0732">Signal</keyword>
<proteinExistence type="predicted"/>
<reference evidence="2 3" key="1">
    <citation type="submission" date="2019-02" db="EMBL/GenBank/DDBJ databases">
        <title>Deep-cultivation of Planctomycetes and their phenomic and genomic characterization uncovers novel biology.</title>
        <authorList>
            <person name="Wiegand S."/>
            <person name="Jogler M."/>
            <person name="Boedeker C."/>
            <person name="Pinto D."/>
            <person name="Vollmers J."/>
            <person name="Rivas-Marin E."/>
            <person name="Kohn T."/>
            <person name="Peeters S.H."/>
            <person name="Heuer A."/>
            <person name="Rast P."/>
            <person name="Oberbeckmann S."/>
            <person name="Bunk B."/>
            <person name="Jeske O."/>
            <person name="Meyerdierks A."/>
            <person name="Storesund J.E."/>
            <person name="Kallscheuer N."/>
            <person name="Luecker S."/>
            <person name="Lage O.M."/>
            <person name="Pohl T."/>
            <person name="Merkel B.J."/>
            <person name="Hornburger P."/>
            <person name="Mueller R.-W."/>
            <person name="Bruemmer F."/>
            <person name="Labrenz M."/>
            <person name="Spormann A.M."/>
            <person name="Op den Camp H."/>
            <person name="Overmann J."/>
            <person name="Amann R."/>
            <person name="Jetten M.S.M."/>
            <person name="Mascher T."/>
            <person name="Medema M.H."/>
            <person name="Devos D.P."/>
            <person name="Kaster A.-K."/>
            <person name="Ovreas L."/>
            <person name="Rohde M."/>
            <person name="Galperin M.Y."/>
            <person name="Jogler C."/>
        </authorList>
    </citation>
    <scope>NUCLEOTIDE SEQUENCE [LARGE SCALE GENOMIC DNA]</scope>
    <source>
        <strain evidence="2 3">Poly30</strain>
    </source>
</reference>
<gene>
    <name evidence="2" type="ORF">Poly30_48230</name>
</gene>
<dbReference type="OrthoDB" id="252653at2"/>
<evidence type="ECO:0000313" key="2">
    <source>
        <dbReference type="EMBL" id="QDV09266.1"/>
    </source>
</evidence>
<name>A0A518EYV1_9BACT</name>
<accession>A0A518EYV1</accession>
<organism evidence="2 3">
    <name type="scientific">Saltatorellus ferox</name>
    <dbReference type="NCBI Taxonomy" id="2528018"/>
    <lineage>
        <taxon>Bacteria</taxon>
        <taxon>Pseudomonadati</taxon>
        <taxon>Planctomycetota</taxon>
        <taxon>Planctomycetia</taxon>
        <taxon>Planctomycetia incertae sedis</taxon>
        <taxon>Saltatorellus</taxon>
    </lineage>
</organism>
<dbReference type="AlphaFoldDB" id="A0A518EYV1"/>
<evidence type="ECO:0000256" key="1">
    <source>
        <dbReference type="SAM" id="SignalP"/>
    </source>
</evidence>
<dbReference type="Proteomes" id="UP000320390">
    <property type="component" value="Chromosome"/>
</dbReference>
<protein>
    <submittedName>
        <fullName evidence="2">Uncharacterized protein</fullName>
    </submittedName>
</protein>
<dbReference type="EMBL" id="CP036434">
    <property type="protein sequence ID" value="QDV09266.1"/>
    <property type="molecule type" value="Genomic_DNA"/>
</dbReference>
<keyword evidence="3" id="KW-1185">Reference proteome</keyword>
<sequence precursor="true">MLSHLSLPLSLLLLTSVAFAQAPVVVLSPGDLLPNGDTVRIIWAAEIAAGGEWIARVDTNRATGGIGGAVLTSEGNLMAIGDDVPGLPGATIQSLTHIARDDQGRTYCQMSVRLVNGAMRSLLHSNFTSPLLDQDDEINGILIPEINDIEVNSSGTLLVNGRFMEATHTPTQYRGIAALQVSGGAVTSVVVLVDGSVPPPGQFAPIHTFWTGEDNYVLGDAGGLAWAANLSGSPATTVAYDLAGNLLLKGGTPSPIPGRLWATAVNASFDINASGSLLMAADIDGSISDDELYVLDGVVVRREGDPVPGQAGLSFRILDRVVNLSDGGDLIHWAVLNGLPNSSNAVVMMGDQILVREGATLTSTGETIAELTSTTRATADGRWILFKGWLAGDASSRLMLVESKPVVGAAYCSAEPNSTGQFALTCAYGSDVVQEANVRLSCTAMPANTFGYFLASRTQGNVLFPGGSAGRLCLGGAIARFVSLAQNSGVGGIMDVAIDLTSIPVSPPTAVLPGETWNFQAWFRDFGSPPTSNFAQPTSVTFQ</sequence>